<keyword evidence="2" id="KW-1185">Reference proteome</keyword>
<proteinExistence type="predicted"/>
<organism evidence="1 2">
    <name type="scientific">Calidithermus terrae</name>
    <dbReference type="NCBI Taxonomy" id="1408545"/>
    <lineage>
        <taxon>Bacteria</taxon>
        <taxon>Thermotogati</taxon>
        <taxon>Deinococcota</taxon>
        <taxon>Deinococci</taxon>
        <taxon>Thermales</taxon>
        <taxon>Thermaceae</taxon>
        <taxon>Calidithermus</taxon>
    </lineage>
</organism>
<dbReference type="EMBL" id="QXDL01000136">
    <property type="protein sequence ID" value="RIH82056.1"/>
    <property type="molecule type" value="Genomic_DNA"/>
</dbReference>
<dbReference type="Proteomes" id="UP000265715">
    <property type="component" value="Unassembled WGS sequence"/>
</dbReference>
<reference evidence="1 2" key="1">
    <citation type="submission" date="2018-08" db="EMBL/GenBank/DDBJ databases">
        <title>Meiothermus terrae DSM 26712 genome sequencing project.</title>
        <authorList>
            <person name="Da Costa M.S."/>
            <person name="Albuquerque L."/>
            <person name="Raposo P."/>
            <person name="Froufe H.J.C."/>
            <person name="Barroso C.S."/>
            <person name="Egas C."/>
        </authorList>
    </citation>
    <scope>NUCLEOTIDE SEQUENCE [LARGE SCALE GENOMIC DNA]</scope>
    <source>
        <strain evidence="1 2">DSM 26712</strain>
    </source>
</reference>
<sequence length="256" mass="27596">MSEQIRSGEGMTERERIQALLDEGRITQEEASLLLEALAEAEAAEAEAEAQAGPTRWLRARVSARTLEVRVDPSLSEPRVEGEAEFRAKGTDYHLDARPKGPKGWHGGEWHAHERPVTVSLPGGVGLDVDLSAGTVIADDLPYLRASVGAGNLIARNLGGIDANVKAGTLNAELYLDQGQHRVQVKAGSAVLKLLPGSDYEAQGEVIMGNFTSTGKHRLDNERGFPGMRQSFNILEGQGRAKLEIQVKMGSLNLLT</sequence>
<comment type="caution">
    <text evidence="1">The sequence shown here is derived from an EMBL/GenBank/DDBJ whole genome shotgun (WGS) entry which is preliminary data.</text>
</comment>
<evidence type="ECO:0000313" key="2">
    <source>
        <dbReference type="Proteomes" id="UP000265715"/>
    </source>
</evidence>
<accession>A0A399EE28</accession>
<evidence type="ECO:0000313" key="1">
    <source>
        <dbReference type="EMBL" id="RIH82056.1"/>
    </source>
</evidence>
<evidence type="ECO:0008006" key="3">
    <source>
        <dbReference type="Google" id="ProtNLM"/>
    </source>
</evidence>
<gene>
    <name evidence="1" type="ORF">Mterra_02824</name>
</gene>
<protein>
    <recommendedName>
        <fullName evidence="3">Adhesin domain-containing protein</fullName>
    </recommendedName>
</protein>
<dbReference type="AlphaFoldDB" id="A0A399EE28"/>
<name>A0A399EE28_9DEIN</name>